<evidence type="ECO:0000256" key="3">
    <source>
        <dbReference type="SAM" id="Phobius"/>
    </source>
</evidence>
<dbReference type="Proteomes" id="UP000620046">
    <property type="component" value="Unassembled WGS sequence"/>
</dbReference>
<evidence type="ECO:0000313" key="5">
    <source>
        <dbReference type="EMBL" id="GGA45936.1"/>
    </source>
</evidence>
<dbReference type="SMART" id="SM00267">
    <property type="entry name" value="GGDEF"/>
    <property type="match status" value="1"/>
</dbReference>
<evidence type="ECO:0000259" key="4">
    <source>
        <dbReference type="PROSITE" id="PS50887"/>
    </source>
</evidence>
<dbReference type="InterPro" id="IPR050469">
    <property type="entry name" value="Diguanylate_Cyclase"/>
</dbReference>
<keyword evidence="6" id="KW-1185">Reference proteome</keyword>
<keyword evidence="3" id="KW-1133">Transmembrane helix</keyword>
<dbReference type="NCBIfam" id="TIGR00254">
    <property type="entry name" value="GGDEF"/>
    <property type="match status" value="1"/>
</dbReference>
<evidence type="ECO:0000256" key="1">
    <source>
        <dbReference type="ARBA" id="ARBA00012528"/>
    </source>
</evidence>
<proteinExistence type="predicted"/>
<protein>
    <recommendedName>
        <fullName evidence="1">diguanylate cyclase</fullName>
        <ecNumber evidence="1">2.7.7.65</ecNumber>
    </recommendedName>
</protein>
<dbReference type="SUPFAM" id="SSF55073">
    <property type="entry name" value="Nucleotide cyclase"/>
    <property type="match status" value="1"/>
</dbReference>
<feature type="domain" description="GGDEF" evidence="4">
    <location>
        <begin position="435"/>
        <end position="568"/>
    </location>
</feature>
<keyword evidence="3" id="KW-0472">Membrane</keyword>
<dbReference type="SUPFAM" id="SSF48452">
    <property type="entry name" value="TPR-like"/>
    <property type="match status" value="1"/>
</dbReference>
<dbReference type="InterPro" id="IPR029787">
    <property type="entry name" value="Nucleotide_cyclase"/>
</dbReference>
<dbReference type="PANTHER" id="PTHR45138:SF9">
    <property type="entry name" value="DIGUANYLATE CYCLASE DGCM-RELATED"/>
    <property type="match status" value="1"/>
</dbReference>
<dbReference type="Gene3D" id="3.30.70.270">
    <property type="match status" value="1"/>
</dbReference>
<dbReference type="InterPro" id="IPR000160">
    <property type="entry name" value="GGDEF_dom"/>
</dbReference>
<dbReference type="Pfam" id="PF00990">
    <property type="entry name" value="GGDEF"/>
    <property type="match status" value="1"/>
</dbReference>
<comment type="caution">
    <text evidence="5">The sequence shown here is derived from an EMBL/GenBank/DDBJ whole genome shotgun (WGS) entry which is preliminary data.</text>
</comment>
<gene>
    <name evidence="5" type="ORF">GCM10010981_38830</name>
</gene>
<name>A0ABQ1GKV9_9GAMM</name>
<dbReference type="Gene3D" id="1.25.40.10">
    <property type="entry name" value="Tetratricopeptide repeat domain"/>
    <property type="match status" value="1"/>
</dbReference>
<accession>A0ABQ1GKV9</accession>
<reference evidence="6" key="1">
    <citation type="journal article" date="2019" name="Int. J. Syst. Evol. Microbiol.">
        <title>The Global Catalogue of Microorganisms (GCM) 10K type strain sequencing project: providing services to taxonomists for standard genome sequencing and annotation.</title>
        <authorList>
            <consortium name="The Broad Institute Genomics Platform"/>
            <consortium name="The Broad Institute Genome Sequencing Center for Infectious Disease"/>
            <person name="Wu L."/>
            <person name="Ma J."/>
        </authorList>
    </citation>
    <scope>NUCLEOTIDE SEQUENCE [LARGE SCALE GENOMIC DNA]</scope>
    <source>
        <strain evidence="6">CGMCC 1.15439</strain>
    </source>
</reference>
<organism evidence="5 6">
    <name type="scientific">Dyella nitratireducens</name>
    <dbReference type="NCBI Taxonomy" id="1849580"/>
    <lineage>
        <taxon>Bacteria</taxon>
        <taxon>Pseudomonadati</taxon>
        <taxon>Pseudomonadota</taxon>
        <taxon>Gammaproteobacteria</taxon>
        <taxon>Lysobacterales</taxon>
        <taxon>Rhodanobacteraceae</taxon>
        <taxon>Dyella</taxon>
    </lineage>
</organism>
<dbReference type="EC" id="2.7.7.65" evidence="1"/>
<evidence type="ECO:0000256" key="2">
    <source>
        <dbReference type="ARBA" id="ARBA00034247"/>
    </source>
</evidence>
<dbReference type="EMBL" id="BMJA01000004">
    <property type="protein sequence ID" value="GGA45936.1"/>
    <property type="molecule type" value="Genomic_DNA"/>
</dbReference>
<dbReference type="InterPro" id="IPR043128">
    <property type="entry name" value="Rev_trsase/Diguanyl_cyclase"/>
</dbReference>
<dbReference type="InterPro" id="IPR011990">
    <property type="entry name" value="TPR-like_helical_dom_sf"/>
</dbReference>
<dbReference type="CDD" id="cd01949">
    <property type="entry name" value="GGDEF"/>
    <property type="match status" value="1"/>
</dbReference>
<dbReference type="PANTHER" id="PTHR45138">
    <property type="entry name" value="REGULATORY COMPONENTS OF SENSORY TRANSDUCTION SYSTEM"/>
    <property type="match status" value="1"/>
</dbReference>
<dbReference type="PROSITE" id="PS50887">
    <property type="entry name" value="GGDEF"/>
    <property type="match status" value="1"/>
</dbReference>
<sequence>MVGCAFFLSAHATTLTSNVTALLEQTENLRTSDHPQFLHLLGVLHLQTSSMSTHERWQLRYLDAWQDSFQGDYGNADPALQDVIKHSADPVLVTKASAVLMDDMRNSRRYEPAFELANQLVANLPNTRDNLARYMVLSYASQLLRSAGQYDLAATYARDMAQALPPGETPCQPWAQLLAALQASHKLTSSSLDIQRGLEACQAAKLPLFTEIIELVKGDLYLDENQPAKTVALLSAIAPSIRASGFHLAMLHAREQLARAYWKLGDDDNARKAALTVLAISEPGDVNESLRNAYQVLYLIEKKHGRATAALNYYQQYAEQNAGYLNDVSARTLAYDVAQQHMLAQKLETEKLSKQNNILRLQQTLAAKTIETGRLYIVLLLMLLASVIFWLLRTKRSQLHFQQQARLDGLTGIFNHQHFISEAQRAMNLLARRQGDGCLVFIDLDYFKQINDTHGHAIGDAVLKHTVSICRQALRANDLFGRLGGEEFGILLLDCPPGHGAVIADRIRTMIETTPLDIDGHVVTFSASIGLASTMTSGYELKRLCRDADAALYRAKHIGRNRVIAYAEHGDLATAFHAGNVGQS</sequence>
<evidence type="ECO:0000313" key="6">
    <source>
        <dbReference type="Proteomes" id="UP000620046"/>
    </source>
</evidence>
<keyword evidence="3" id="KW-0812">Transmembrane</keyword>
<comment type="catalytic activity">
    <reaction evidence="2">
        <text>2 GTP = 3',3'-c-di-GMP + 2 diphosphate</text>
        <dbReference type="Rhea" id="RHEA:24898"/>
        <dbReference type="ChEBI" id="CHEBI:33019"/>
        <dbReference type="ChEBI" id="CHEBI:37565"/>
        <dbReference type="ChEBI" id="CHEBI:58805"/>
        <dbReference type="EC" id="2.7.7.65"/>
    </reaction>
</comment>
<feature type="transmembrane region" description="Helical" evidence="3">
    <location>
        <begin position="373"/>
        <end position="392"/>
    </location>
</feature>